<keyword evidence="2" id="KW-1185">Reference proteome</keyword>
<accession>A0ACD5DCA8</accession>
<dbReference type="EMBL" id="CP168151">
    <property type="protein sequence ID" value="XFD38902.1"/>
    <property type="molecule type" value="Genomic_DNA"/>
</dbReference>
<dbReference type="Proteomes" id="UP001149860">
    <property type="component" value="Chromosome"/>
</dbReference>
<organism evidence="1 2">
    <name type="scientific">Lentilactobacillus terminaliae</name>
    <dbReference type="NCBI Taxonomy" id="3003483"/>
    <lineage>
        <taxon>Bacteria</taxon>
        <taxon>Bacillati</taxon>
        <taxon>Bacillota</taxon>
        <taxon>Bacilli</taxon>
        <taxon>Lactobacillales</taxon>
        <taxon>Lactobacillaceae</taxon>
        <taxon>Lentilactobacillus</taxon>
    </lineage>
</organism>
<gene>
    <name evidence="1" type="ORF">O0236_005555</name>
</gene>
<proteinExistence type="predicted"/>
<evidence type="ECO:0000313" key="2">
    <source>
        <dbReference type="Proteomes" id="UP001149860"/>
    </source>
</evidence>
<name>A0ACD5DCA8_9LACO</name>
<evidence type="ECO:0000313" key="1">
    <source>
        <dbReference type="EMBL" id="XFD38902.1"/>
    </source>
</evidence>
<sequence length="194" mass="21209">MENSSKHQMIVSRTVQLSVLSAMSYVLMFIAVPIIPFVPWMKIDLSDIPILIAAVVFGPASGIVVAGLKAALYWVTTGASVINLIGVAAAFVSSITLIIGYELVASLTRNSKKWVQNLTLVISMVLSITVVMTLLNWLFVLPMYMQLVGLKLSMPLNAILLYGVAPFNIIKGITVSIVFLLLKDYLLPVFKHSR</sequence>
<protein>
    <submittedName>
        <fullName evidence="1">ECF transporter S component</fullName>
    </submittedName>
</protein>
<reference evidence="1" key="1">
    <citation type="submission" date="2024-08" db="EMBL/GenBank/DDBJ databases">
        <title>Lentilactobacillus sp. nov., isolated from tree bark.</title>
        <authorList>
            <person name="Phuengjayaem S."/>
            <person name="Tanasupawat S."/>
        </authorList>
    </citation>
    <scope>NUCLEOTIDE SEQUENCE</scope>
    <source>
        <strain evidence="1">SPB1-3</strain>
    </source>
</reference>